<dbReference type="EMBL" id="VNIA01000002">
    <property type="protein sequence ID" value="TYP99298.1"/>
    <property type="molecule type" value="Genomic_DNA"/>
</dbReference>
<evidence type="ECO:0000313" key="1">
    <source>
        <dbReference type="EMBL" id="TYP99298.1"/>
    </source>
</evidence>
<evidence type="ECO:0000313" key="2">
    <source>
        <dbReference type="Proteomes" id="UP000323136"/>
    </source>
</evidence>
<proteinExistence type="predicted"/>
<sequence>MVNIIFPLPRIYTQTLPLILYLVAINQTKYNENNKIFITNFFN</sequence>
<dbReference type="Proteomes" id="UP000323136">
    <property type="component" value="Unassembled WGS sequence"/>
</dbReference>
<organism evidence="1 2">
    <name type="scientific">Tenacibaculum adriaticum</name>
    <dbReference type="NCBI Taxonomy" id="413713"/>
    <lineage>
        <taxon>Bacteria</taxon>
        <taxon>Pseudomonadati</taxon>
        <taxon>Bacteroidota</taxon>
        <taxon>Flavobacteriia</taxon>
        <taxon>Flavobacteriales</taxon>
        <taxon>Flavobacteriaceae</taxon>
        <taxon>Tenacibaculum</taxon>
    </lineage>
</organism>
<protein>
    <submittedName>
        <fullName evidence="1">Uncharacterized protein</fullName>
    </submittedName>
</protein>
<reference evidence="1 2" key="1">
    <citation type="submission" date="2019-07" db="EMBL/GenBank/DDBJ databases">
        <title>Genomic Encyclopedia of Type Strains, Phase IV (KMG-IV): sequencing the most valuable type-strain genomes for metagenomic binning, comparative biology and taxonomic classification.</title>
        <authorList>
            <person name="Goeker M."/>
        </authorList>
    </citation>
    <scope>NUCLEOTIDE SEQUENCE [LARGE SCALE GENOMIC DNA]</scope>
    <source>
        <strain evidence="1 2">DSM 18961</strain>
    </source>
</reference>
<comment type="caution">
    <text evidence="1">The sequence shown here is derived from an EMBL/GenBank/DDBJ whole genome shotgun (WGS) entry which is preliminary data.</text>
</comment>
<keyword evidence="2" id="KW-1185">Reference proteome</keyword>
<name>A0A5S5DVJ8_9FLAO</name>
<gene>
    <name evidence="1" type="ORF">C7447_102620</name>
</gene>
<accession>A0A5S5DVJ8</accession>
<dbReference type="AlphaFoldDB" id="A0A5S5DVJ8"/>